<dbReference type="AlphaFoldDB" id="A0A7J8VRV8"/>
<keyword evidence="3" id="KW-0949">S-adenosyl-L-methionine</keyword>
<dbReference type="EMBL" id="JABFAB010000011">
    <property type="protein sequence ID" value="MBA0665139.1"/>
    <property type="molecule type" value="Genomic_DNA"/>
</dbReference>
<dbReference type="Pfam" id="PF08100">
    <property type="entry name" value="Dimerisation"/>
    <property type="match status" value="1"/>
</dbReference>
<name>A0A7J8VRV8_9ROSI</name>
<keyword evidence="7" id="KW-1185">Reference proteome</keyword>
<protein>
    <recommendedName>
        <fullName evidence="8">O-methyltransferase domain-containing protein</fullName>
    </recommendedName>
</protein>
<evidence type="ECO:0008006" key="8">
    <source>
        <dbReference type="Google" id="ProtNLM"/>
    </source>
</evidence>
<evidence type="ECO:0000259" key="5">
    <source>
        <dbReference type="Pfam" id="PF08100"/>
    </source>
</evidence>
<keyword evidence="2" id="KW-0808">Transferase</keyword>
<evidence type="ECO:0000313" key="7">
    <source>
        <dbReference type="Proteomes" id="UP000593573"/>
    </source>
</evidence>
<dbReference type="InterPro" id="IPR029063">
    <property type="entry name" value="SAM-dependent_MTases_sf"/>
</dbReference>
<feature type="domain" description="O-methyltransferase dimerisation" evidence="5">
    <location>
        <begin position="1"/>
        <end position="81"/>
    </location>
</feature>
<dbReference type="InterPro" id="IPR012967">
    <property type="entry name" value="COMT_dimerisation"/>
</dbReference>
<dbReference type="Proteomes" id="UP000593573">
    <property type="component" value="Unassembled WGS sequence"/>
</dbReference>
<dbReference type="GO" id="GO:0046983">
    <property type="term" value="F:protein dimerization activity"/>
    <property type="evidence" value="ECO:0007669"/>
    <property type="project" value="InterPro"/>
</dbReference>
<dbReference type="OrthoDB" id="987572at2759"/>
<dbReference type="PANTHER" id="PTHR11746">
    <property type="entry name" value="O-METHYLTRANSFERASE"/>
    <property type="match status" value="1"/>
</dbReference>
<dbReference type="Gene3D" id="3.40.50.150">
    <property type="entry name" value="Vaccinia Virus protein VP39"/>
    <property type="match status" value="1"/>
</dbReference>
<dbReference type="SUPFAM" id="SSF53335">
    <property type="entry name" value="S-adenosyl-L-methionine-dependent methyltransferases"/>
    <property type="match status" value="1"/>
</dbReference>
<evidence type="ECO:0000256" key="3">
    <source>
        <dbReference type="ARBA" id="ARBA00022691"/>
    </source>
</evidence>
<proteinExistence type="predicted"/>
<sequence>MSLKCAIHLGIPYVIQNHGTPMAITDLDAVLPMLNPTKACNIYRLMRILAHSGFFAQRNLCNDAQEDGYVLTNASHLLLKDNPLSFRPMLNTNLQDSGNLKYDAVDMFKEVLASDAILLKWILLDWNDDECLKILKHCKEAISRQNKKGGKVMIIDMVLMKNDKMNGEALNSTETQLFFDMLMMVLVTGKERQEEE</sequence>
<evidence type="ECO:0000313" key="6">
    <source>
        <dbReference type="EMBL" id="MBA0665139.1"/>
    </source>
</evidence>
<organism evidence="6 7">
    <name type="scientific">Gossypium klotzschianum</name>
    <dbReference type="NCBI Taxonomy" id="34286"/>
    <lineage>
        <taxon>Eukaryota</taxon>
        <taxon>Viridiplantae</taxon>
        <taxon>Streptophyta</taxon>
        <taxon>Embryophyta</taxon>
        <taxon>Tracheophyta</taxon>
        <taxon>Spermatophyta</taxon>
        <taxon>Magnoliopsida</taxon>
        <taxon>eudicotyledons</taxon>
        <taxon>Gunneridae</taxon>
        <taxon>Pentapetalae</taxon>
        <taxon>rosids</taxon>
        <taxon>malvids</taxon>
        <taxon>Malvales</taxon>
        <taxon>Malvaceae</taxon>
        <taxon>Malvoideae</taxon>
        <taxon>Gossypium</taxon>
    </lineage>
</organism>
<reference evidence="6 7" key="1">
    <citation type="journal article" date="2019" name="Genome Biol. Evol.">
        <title>Insights into the evolution of the New World diploid cottons (Gossypium, subgenus Houzingenia) based on genome sequencing.</title>
        <authorList>
            <person name="Grover C.E."/>
            <person name="Arick M.A. 2nd"/>
            <person name="Thrash A."/>
            <person name="Conover J.L."/>
            <person name="Sanders W.S."/>
            <person name="Peterson D.G."/>
            <person name="Frelichowski J.E."/>
            <person name="Scheffler J.A."/>
            <person name="Scheffler B.E."/>
            <person name="Wendel J.F."/>
        </authorList>
    </citation>
    <scope>NUCLEOTIDE SEQUENCE [LARGE SCALE GENOMIC DNA]</scope>
    <source>
        <strain evidence="6">57</strain>
        <tissue evidence="6">Leaf</tissue>
    </source>
</reference>
<dbReference type="InterPro" id="IPR001077">
    <property type="entry name" value="COMT_C"/>
</dbReference>
<dbReference type="SUPFAM" id="SSF46785">
    <property type="entry name" value="Winged helix' DNA-binding domain"/>
    <property type="match status" value="1"/>
</dbReference>
<feature type="domain" description="O-methyltransferase C-terminal" evidence="4">
    <location>
        <begin position="95"/>
        <end position="196"/>
    </location>
</feature>
<dbReference type="Gene3D" id="1.10.10.10">
    <property type="entry name" value="Winged helix-like DNA-binding domain superfamily/Winged helix DNA-binding domain"/>
    <property type="match status" value="1"/>
</dbReference>
<keyword evidence="1" id="KW-0489">Methyltransferase</keyword>
<dbReference type="GO" id="GO:0008171">
    <property type="term" value="F:O-methyltransferase activity"/>
    <property type="evidence" value="ECO:0007669"/>
    <property type="project" value="InterPro"/>
</dbReference>
<gene>
    <name evidence="6" type="ORF">Goklo_005045</name>
</gene>
<dbReference type="InterPro" id="IPR016461">
    <property type="entry name" value="COMT-like"/>
</dbReference>
<dbReference type="InterPro" id="IPR036390">
    <property type="entry name" value="WH_DNA-bd_sf"/>
</dbReference>
<evidence type="ECO:0000259" key="4">
    <source>
        <dbReference type="Pfam" id="PF00891"/>
    </source>
</evidence>
<evidence type="ECO:0000256" key="1">
    <source>
        <dbReference type="ARBA" id="ARBA00022603"/>
    </source>
</evidence>
<comment type="caution">
    <text evidence="6">The sequence shown here is derived from an EMBL/GenBank/DDBJ whole genome shotgun (WGS) entry which is preliminary data.</text>
</comment>
<dbReference type="Pfam" id="PF00891">
    <property type="entry name" value="Methyltransf_2"/>
    <property type="match status" value="1"/>
</dbReference>
<dbReference type="InterPro" id="IPR036388">
    <property type="entry name" value="WH-like_DNA-bd_sf"/>
</dbReference>
<evidence type="ECO:0000256" key="2">
    <source>
        <dbReference type="ARBA" id="ARBA00022679"/>
    </source>
</evidence>
<dbReference type="PROSITE" id="PS51683">
    <property type="entry name" value="SAM_OMT_II"/>
    <property type="match status" value="1"/>
</dbReference>
<accession>A0A7J8VRV8</accession>
<dbReference type="GO" id="GO:0032259">
    <property type="term" value="P:methylation"/>
    <property type="evidence" value="ECO:0007669"/>
    <property type="project" value="UniProtKB-KW"/>
</dbReference>